<evidence type="ECO:0000256" key="1">
    <source>
        <dbReference type="SAM" id="MobiDB-lite"/>
    </source>
</evidence>
<sequence length="317" mass="33566">MMPKFAAYSTLIFFLLAGANAHMRMANPPPRGSVDPPVGPPDYDLASPLGGERSFPCGGKPVGNSVMNIQAGSTIPVSIVGGAPHNGGHCQFALSTDGQNFVVIKDVIRECLANGASTFDVQIPSSFPSGKTIFAWAWINAVGNREYYMNCADVTIQGGGSGFTGPQLFVADLPGTPTIPEMVPGDLNDGRQFFSQRKQITVGPGNGGSSQPQQPEQSLPTQPPTQTQDTPRPSPSPFQRRPNPRPIYQKPSSRPSSSFASDDPCDGNSPDAPFMVCSGTGFYMCNPGQPIFKPAYMDCAPGTACQPFGKFIQCLQA</sequence>
<dbReference type="AlphaFoldDB" id="A0A0L0HMW5"/>
<keyword evidence="2" id="KW-0732">Signal</keyword>
<dbReference type="OMA" id="AGTICRW"/>
<dbReference type="VEuPathDB" id="FungiDB:SPPG_02907"/>
<proteinExistence type="predicted"/>
<dbReference type="STRING" id="645134.A0A0L0HMW5"/>
<dbReference type="PANTHER" id="PTHR36182">
    <property type="entry name" value="PROTEIN, PUTATIVE (AFU_ORTHOLOGUE AFUA_6G10930)-RELATED"/>
    <property type="match status" value="1"/>
</dbReference>
<accession>A0A0L0HMW5</accession>
<dbReference type="PANTHER" id="PTHR36182:SF1">
    <property type="entry name" value="PROTEIN, PUTATIVE (AFU_ORTHOLOGUE AFUA_6G10930)-RELATED"/>
    <property type="match status" value="1"/>
</dbReference>
<name>A0A0L0HMW5_SPIPD</name>
<feature type="signal peptide" evidence="2">
    <location>
        <begin position="1"/>
        <end position="21"/>
    </location>
</feature>
<gene>
    <name evidence="3" type="ORF">SPPG_02907</name>
</gene>
<evidence type="ECO:0000313" key="3">
    <source>
        <dbReference type="EMBL" id="KND02442.1"/>
    </source>
</evidence>
<dbReference type="RefSeq" id="XP_016610481.1">
    <property type="nucleotide sequence ID" value="XM_016751192.1"/>
</dbReference>
<dbReference type="Proteomes" id="UP000053201">
    <property type="component" value="Unassembled WGS sequence"/>
</dbReference>
<feature type="compositionally biased region" description="Low complexity" evidence="1">
    <location>
        <begin position="251"/>
        <end position="262"/>
    </location>
</feature>
<feature type="chain" id="PRO_5005539956" description="Chitin-binding type-2 domain-containing protein" evidence="2">
    <location>
        <begin position="22"/>
        <end position="317"/>
    </location>
</feature>
<dbReference type="Gene3D" id="2.70.50.70">
    <property type="match status" value="1"/>
</dbReference>
<feature type="region of interest" description="Disordered" evidence="1">
    <location>
        <begin position="199"/>
        <end position="269"/>
    </location>
</feature>
<organism evidence="3 4">
    <name type="scientific">Spizellomyces punctatus (strain DAOM BR117)</name>
    <dbReference type="NCBI Taxonomy" id="645134"/>
    <lineage>
        <taxon>Eukaryota</taxon>
        <taxon>Fungi</taxon>
        <taxon>Fungi incertae sedis</taxon>
        <taxon>Chytridiomycota</taxon>
        <taxon>Chytridiomycota incertae sedis</taxon>
        <taxon>Chytridiomycetes</taxon>
        <taxon>Spizellomycetales</taxon>
        <taxon>Spizellomycetaceae</taxon>
        <taxon>Spizellomyces</taxon>
    </lineage>
</organism>
<feature type="compositionally biased region" description="Low complexity" evidence="1">
    <location>
        <begin position="209"/>
        <end position="241"/>
    </location>
</feature>
<evidence type="ECO:0000256" key="2">
    <source>
        <dbReference type="SAM" id="SignalP"/>
    </source>
</evidence>
<keyword evidence="4" id="KW-1185">Reference proteome</keyword>
<dbReference type="eggNOG" id="ENOG502S5ST">
    <property type="taxonomic scope" value="Eukaryota"/>
</dbReference>
<dbReference type="EMBL" id="KQ257453">
    <property type="protein sequence ID" value="KND02442.1"/>
    <property type="molecule type" value="Genomic_DNA"/>
</dbReference>
<evidence type="ECO:0008006" key="5">
    <source>
        <dbReference type="Google" id="ProtNLM"/>
    </source>
</evidence>
<dbReference type="InParanoid" id="A0A0L0HMW5"/>
<evidence type="ECO:0000313" key="4">
    <source>
        <dbReference type="Proteomes" id="UP000053201"/>
    </source>
</evidence>
<dbReference type="GeneID" id="27686460"/>
<protein>
    <recommendedName>
        <fullName evidence="5">Chitin-binding type-2 domain-containing protein</fullName>
    </recommendedName>
</protein>
<dbReference type="OrthoDB" id="2342176at2759"/>
<reference evidence="3 4" key="1">
    <citation type="submission" date="2009-08" db="EMBL/GenBank/DDBJ databases">
        <title>The Genome Sequence of Spizellomyces punctatus strain DAOM BR117.</title>
        <authorList>
            <consortium name="The Broad Institute Genome Sequencing Platform"/>
            <person name="Russ C."/>
            <person name="Cuomo C."/>
            <person name="Shea T."/>
            <person name="Young S.K."/>
            <person name="Zeng Q."/>
            <person name="Koehrsen M."/>
            <person name="Haas B."/>
            <person name="Borodovsky M."/>
            <person name="Guigo R."/>
            <person name="Alvarado L."/>
            <person name="Berlin A."/>
            <person name="Bochicchio J."/>
            <person name="Borenstein D."/>
            <person name="Chapman S."/>
            <person name="Chen Z."/>
            <person name="Engels R."/>
            <person name="Freedman E."/>
            <person name="Gellesch M."/>
            <person name="Goldberg J."/>
            <person name="Griggs A."/>
            <person name="Gujja S."/>
            <person name="Heiman D."/>
            <person name="Hepburn T."/>
            <person name="Howarth C."/>
            <person name="Jen D."/>
            <person name="Larson L."/>
            <person name="Lewis B."/>
            <person name="Mehta T."/>
            <person name="Park D."/>
            <person name="Pearson M."/>
            <person name="Roberts A."/>
            <person name="Saif S."/>
            <person name="Shenoy N."/>
            <person name="Sisk P."/>
            <person name="Stolte C."/>
            <person name="Sykes S."/>
            <person name="Thomson T."/>
            <person name="Walk T."/>
            <person name="White J."/>
            <person name="Yandava C."/>
            <person name="Burger G."/>
            <person name="Gray M.W."/>
            <person name="Holland P.W.H."/>
            <person name="King N."/>
            <person name="Lang F.B.F."/>
            <person name="Roger A.J."/>
            <person name="Ruiz-Trillo I."/>
            <person name="Lander E."/>
            <person name="Nusbaum C."/>
        </authorList>
    </citation>
    <scope>NUCLEOTIDE SEQUENCE [LARGE SCALE GENOMIC DNA]</scope>
    <source>
        <strain evidence="3 4">DAOM BR117</strain>
    </source>
</reference>